<accession>J7S4J2</accession>
<protein>
    <submittedName>
        <fullName evidence="2">Uncharacterized protein</fullName>
    </submittedName>
</protein>
<feature type="compositionally biased region" description="Basic and acidic residues" evidence="1">
    <location>
        <begin position="178"/>
        <end position="191"/>
    </location>
</feature>
<proteinExistence type="predicted"/>
<gene>
    <name evidence="2" type="primary">KNAG0B01590</name>
    <name evidence="2" type="ordered locus">KNAG_0B01590</name>
</gene>
<name>J7S4J2_HUIN7</name>
<evidence type="ECO:0000313" key="3">
    <source>
        <dbReference type="Proteomes" id="UP000006310"/>
    </source>
</evidence>
<sequence>MGVYSDKDLFPLNLAAGISSHLAKRHVKRFAEKVWNPHVIGHETRKKKKKAKKRAKVHASVTCRKKRPGPRPERLPRPSHHVTHTPPRPLNGIFPRTGKNDGPLPEQEAKVHSGSTAAGETGVAPSGKRRPSAPGRLDPGPENGKKKQKQEKEKKRATWNERPCPTTTGTVQRPAQKHPQDPHRPVPERRGPLTFPFWDTPVPDSDRNSGGGGGCSPAAGVAETFQPTATVGGGRRWGTVYKCNMFKHLPLAIPLSLSLFLYTQEK</sequence>
<dbReference type="HOGENOM" id="CLU_1046079_0_0_1"/>
<evidence type="ECO:0000313" key="2">
    <source>
        <dbReference type="EMBL" id="CCK68606.1"/>
    </source>
</evidence>
<feature type="compositionally biased region" description="Basic and acidic residues" evidence="1">
    <location>
        <begin position="150"/>
        <end position="159"/>
    </location>
</feature>
<feature type="region of interest" description="Disordered" evidence="1">
    <location>
        <begin position="39"/>
        <end position="221"/>
    </location>
</feature>
<feature type="compositionally biased region" description="Basic residues" evidence="1">
    <location>
        <begin position="44"/>
        <end position="69"/>
    </location>
</feature>
<reference evidence="3" key="2">
    <citation type="submission" date="2012-08" db="EMBL/GenBank/DDBJ databases">
        <title>Genome sequence of Kazachstania naganishii.</title>
        <authorList>
            <person name="Gordon J.L."/>
            <person name="Armisen D."/>
            <person name="Proux-Wera E."/>
            <person name="OhEigeartaigh S.S."/>
            <person name="Byrne K.P."/>
            <person name="Wolfe K.H."/>
        </authorList>
    </citation>
    <scope>NUCLEOTIDE SEQUENCE [LARGE SCALE GENOMIC DNA]</scope>
    <source>
        <strain evidence="3">ATCC MYA-139 / BCRC 22969 / CBS 8797 / CCRC 22969 / KCTC 17520 / NBRC 10181 / NCYC 3082</strain>
    </source>
</reference>
<dbReference type="AlphaFoldDB" id="J7S4J2"/>
<dbReference type="KEGG" id="kng:KNAG_0B01590"/>
<reference evidence="2 3" key="1">
    <citation type="journal article" date="2011" name="Proc. Natl. Acad. Sci. U.S.A.">
        <title>Evolutionary erosion of yeast sex chromosomes by mating-type switching accidents.</title>
        <authorList>
            <person name="Gordon J.L."/>
            <person name="Armisen D."/>
            <person name="Proux-Wera E."/>
            <person name="Oheigeartaigh S.S."/>
            <person name="Byrne K.P."/>
            <person name="Wolfe K.H."/>
        </authorList>
    </citation>
    <scope>NUCLEOTIDE SEQUENCE [LARGE SCALE GENOMIC DNA]</scope>
    <source>
        <strain evidence="3">ATCC MYA-139 / BCRC 22969 / CBS 8797 / CCRC 22969 / KCTC 17520 / NBRC 10181 / NCYC 3082</strain>
    </source>
</reference>
<dbReference type="EMBL" id="HE978315">
    <property type="protein sequence ID" value="CCK68606.1"/>
    <property type="molecule type" value="Genomic_DNA"/>
</dbReference>
<evidence type="ECO:0000256" key="1">
    <source>
        <dbReference type="SAM" id="MobiDB-lite"/>
    </source>
</evidence>
<dbReference type="GeneID" id="34524256"/>
<organism evidence="2 3">
    <name type="scientific">Huiozyma naganishii (strain ATCC MYA-139 / BCRC 22969 / CBS 8797 / KCTC 17520 / NBRC 10181 / NCYC 3082 / Yp74L-3)</name>
    <name type="common">Yeast</name>
    <name type="synonym">Kazachstania naganishii</name>
    <dbReference type="NCBI Taxonomy" id="1071383"/>
    <lineage>
        <taxon>Eukaryota</taxon>
        <taxon>Fungi</taxon>
        <taxon>Dikarya</taxon>
        <taxon>Ascomycota</taxon>
        <taxon>Saccharomycotina</taxon>
        <taxon>Saccharomycetes</taxon>
        <taxon>Saccharomycetales</taxon>
        <taxon>Saccharomycetaceae</taxon>
        <taxon>Huiozyma</taxon>
    </lineage>
</organism>
<keyword evidence="3" id="KW-1185">Reference proteome</keyword>
<dbReference type="Proteomes" id="UP000006310">
    <property type="component" value="Chromosome 2"/>
</dbReference>
<dbReference type="RefSeq" id="XP_022462852.1">
    <property type="nucleotide sequence ID" value="XM_022611444.1"/>
</dbReference>